<sequence length="412" mass="43094">MRSGITEAWRFGTEGDFVDFRVYLLAATAFLAGVAETICVGILPEIAAGLQVSTAAAGQLTTIFSAVFALAALAAVPFVARTGRRLALFVSLATFAVANLIAAASPGYASLFAARMLMAASCATLILVATRLAASLTAPERRGRAIGIVFMGISGSLVLGVPIGMQIAQWWGWRAVFVAIALPVLPMAVWLVRHLPRDVTTGRAAPDARVAWRAMLGERRLMAAQCVTIAMIGGHFTLFAYLAPYLQAVRAPDPSTLAALFVAFGVAGVGGAWLGGQSSDRLGAARALWCCPAVFICAMAVLPLVSANRFLFVPAMMLWACISWSISPIVQSYLIRIAPELADTTVGFNVSAMHMGVALGAAFGGLLVERGALRLTPWAGCALVAVALGCAGLAVRPKRGEQRSSAETHVSM</sequence>
<feature type="transmembrane region" description="Helical" evidence="6">
    <location>
        <begin position="55"/>
        <end position="79"/>
    </location>
</feature>
<dbReference type="SUPFAM" id="SSF103473">
    <property type="entry name" value="MFS general substrate transporter"/>
    <property type="match status" value="1"/>
</dbReference>
<dbReference type="Proteomes" id="UP000054851">
    <property type="component" value="Unassembled WGS sequence"/>
</dbReference>
<gene>
    <name evidence="8" type="ORF">AWB79_07450</name>
</gene>
<dbReference type="InterPro" id="IPR020846">
    <property type="entry name" value="MFS_dom"/>
</dbReference>
<feature type="transmembrane region" description="Helical" evidence="6">
    <location>
        <begin position="346"/>
        <end position="369"/>
    </location>
</feature>
<evidence type="ECO:0000256" key="3">
    <source>
        <dbReference type="ARBA" id="ARBA00022692"/>
    </source>
</evidence>
<evidence type="ECO:0000256" key="5">
    <source>
        <dbReference type="ARBA" id="ARBA00023136"/>
    </source>
</evidence>
<dbReference type="PROSITE" id="PS50850">
    <property type="entry name" value="MFS"/>
    <property type="match status" value="1"/>
</dbReference>
<evidence type="ECO:0000313" key="8">
    <source>
        <dbReference type="EMBL" id="SAK97310.1"/>
    </source>
</evidence>
<evidence type="ECO:0000259" key="7">
    <source>
        <dbReference type="PROSITE" id="PS50850"/>
    </source>
</evidence>
<evidence type="ECO:0000256" key="1">
    <source>
        <dbReference type="ARBA" id="ARBA00004651"/>
    </source>
</evidence>
<proteinExistence type="predicted"/>
<feature type="domain" description="Major facilitator superfamily (MFS) profile" evidence="7">
    <location>
        <begin position="21"/>
        <end position="399"/>
    </location>
</feature>
<name>A0A158DSA5_9BURK</name>
<comment type="caution">
    <text evidence="8">The sequence shown here is derived from an EMBL/GenBank/DDBJ whole genome shotgun (WGS) entry which is preliminary data.</text>
</comment>
<evidence type="ECO:0000256" key="6">
    <source>
        <dbReference type="SAM" id="Phobius"/>
    </source>
</evidence>
<evidence type="ECO:0000256" key="2">
    <source>
        <dbReference type="ARBA" id="ARBA00022475"/>
    </source>
</evidence>
<dbReference type="Pfam" id="PF07690">
    <property type="entry name" value="MFS_1"/>
    <property type="match status" value="1"/>
</dbReference>
<keyword evidence="5 6" id="KW-0472">Membrane</keyword>
<feature type="transmembrane region" description="Helical" evidence="6">
    <location>
        <begin position="255"/>
        <end position="275"/>
    </location>
</feature>
<dbReference type="InterPro" id="IPR011701">
    <property type="entry name" value="MFS"/>
</dbReference>
<feature type="transmembrane region" description="Helical" evidence="6">
    <location>
        <begin position="311"/>
        <end position="334"/>
    </location>
</feature>
<dbReference type="AlphaFoldDB" id="A0A158DSA5"/>
<feature type="transmembrane region" description="Helical" evidence="6">
    <location>
        <begin position="86"/>
        <end position="106"/>
    </location>
</feature>
<reference evidence="8" key="1">
    <citation type="submission" date="2016-01" db="EMBL/GenBank/DDBJ databases">
        <authorList>
            <person name="Peeters C."/>
        </authorList>
    </citation>
    <scope>NUCLEOTIDE SEQUENCE</scope>
    <source>
        <strain evidence="8">LMG 29322</strain>
    </source>
</reference>
<dbReference type="EMBL" id="FCOA02000057">
    <property type="protein sequence ID" value="SAK97310.1"/>
    <property type="molecule type" value="Genomic_DNA"/>
</dbReference>
<evidence type="ECO:0000256" key="4">
    <source>
        <dbReference type="ARBA" id="ARBA00022989"/>
    </source>
</evidence>
<dbReference type="CDD" id="cd17324">
    <property type="entry name" value="MFS_NepI_like"/>
    <property type="match status" value="1"/>
</dbReference>
<dbReference type="PANTHER" id="PTHR43124:SF10">
    <property type="entry name" value="PURINE EFFLUX PUMP PBUE"/>
    <property type="match status" value="1"/>
</dbReference>
<keyword evidence="3 6" id="KW-0812">Transmembrane</keyword>
<feature type="transmembrane region" description="Helical" evidence="6">
    <location>
        <begin position="287"/>
        <end position="305"/>
    </location>
</feature>
<feature type="transmembrane region" description="Helical" evidence="6">
    <location>
        <begin position="112"/>
        <end position="133"/>
    </location>
</feature>
<keyword evidence="4 6" id="KW-1133">Transmembrane helix</keyword>
<dbReference type="STRING" id="1777140.AWB79_07450"/>
<dbReference type="GO" id="GO:0005886">
    <property type="term" value="C:plasma membrane"/>
    <property type="evidence" value="ECO:0007669"/>
    <property type="project" value="UniProtKB-SubCell"/>
</dbReference>
<dbReference type="InterPro" id="IPR050189">
    <property type="entry name" value="MFS_Efflux_Transporters"/>
</dbReference>
<dbReference type="InterPro" id="IPR036259">
    <property type="entry name" value="MFS_trans_sf"/>
</dbReference>
<dbReference type="Gene3D" id="1.20.1250.20">
    <property type="entry name" value="MFS general substrate transporter like domains"/>
    <property type="match status" value="1"/>
</dbReference>
<feature type="transmembrane region" description="Helical" evidence="6">
    <location>
        <begin position="375"/>
        <end position="395"/>
    </location>
</feature>
<dbReference type="PANTHER" id="PTHR43124">
    <property type="entry name" value="PURINE EFFLUX PUMP PBUE"/>
    <property type="match status" value="1"/>
</dbReference>
<feature type="transmembrane region" description="Helical" evidence="6">
    <location>
        <begin position="171"/>
        <end position="192"/>
    </location>
</feature>
<keyword evidence="9" id="KW-1185">Reference proteome</keyword>
<feature type="transmembrane region" description="Helical" evidence="6">
    <location>
        <begin position="20"/>
        <end position="43"/>
    </location>
</feature>
<evidence type="ECO:0000313" key="9">
    <source>
        <dbReference type="Proteomes" id="UP000054851"/>
    </source>
</evidence>
<dbReference type="GO" id="GO:0022857">
    <property type="term" value="F:transmembrane transporter activity"/>
    <property type="evidence" value="ECO:0007669"/>
    <property type="project" value="InterPro"/>
</dbReference>
<comment type="subcellular location">
    <subcellularLocation>
        <location evidence="1">Cell membrane</location>
        <topology evidence="1">Multi-pass membrane protein</topology>
    </subcellularLocation>
</comment>
<protein>
    <submittedName>
        <fullName evidence="8">Major facilitator transporter</fullName>
    </submittedName>
</protein>
<feature type="transmembrane region" description="Helical" evidence="6">
    <location>
        <begin position="221"/>
        <end position="243"/>
    </location>
</feature>
<accession>A0A158DSA5</accession>
<keyword evidence="2" id="KW-1003">Cell membrane</keyword>
<organism evidence="8 9">
    <name type="scientific">Caballeronia hypogeia</name>
    <dbReference type="NCBI Taxonomy" id="1777140"/>
    <lineage>
        <taxon>Bacteria</taxon>
        <taxon>Pseudomonadati</taxon>
        <taxon>Pseudomonadota</taxon>
        <taxon>Betaproteobacteria</taxon>
        <taxon>Burkholderiales</taxon>
        <taxon>Burkholderiaceae</taxon>
        <taxon>Caballeronia</taxon>
    </lineage>
</organism>
<feature type="transmembrane region" description="Helical" evidence="6">
    <location>
        <begin position="145"/>
        <end position="165"/>
    </location>
</feature>